<feature type="domain" description="TIR" evidence="2">
    <location>
        <begin position="1"/>
        <end position="132"/>
    </location>
</feature>
<proteinExistence type="predicted"/>
<feature type="transmembrane region" description="Helical" evidence="1">
    <location>
        <begin position="206"/>
        <end position="227"/>
    </location>
</feature>
<evidence type="ECO:0000256" key="1">
    <source>
        <dbReference type="SAM" id="Phobius"/>
    </source>
</evidence>
<comment type="caution">
    <text evidence="3">The sequence shown here is derived from an EMBL/GenBank/DDBJ whole genome shotgun (WGS) entry which is preliminary data.</text>
</comment>
<dbReference type="Pfam" id="PF13676">
    <property type="entry name" value="TIR_2"/>
    <property type="match status" value="1"/>
</dbReference>
<sequence>MGNVFISYRRDDAAGYARAIYDQLTERFDTAQVFMDVDAIEPGLPFDEVIRNAVGKCEVLLVLIGSRWMEVQPDGRRRLDDERDFVRLEIAAALARNIRVIPVLLDGVQMPAEDLLPEPMRGLVWRNALEVSNTRFTSDVNRLADVLARVLGEAERSASATTEAATKSAASGADTVVSTSGAVANGSATAAVGDARDVGGKGGKGLRVMLVAGAVVVAGAIAAVLLWPDKQPPVVVPDKPKPGLALGLPDYGVVFGSDRTLDAARDEIRRASRNGVQDAGIYFRNGYFASIATATTRADADRILGIVRAFRSDAYATRMETWCAQPVGREGYIDCTGSGAVR</sequence>
<dbReference type="RefSeq" id="WP_094269196.1">
    <property type="nucleotide sequence ID" value="NZ_JAQVFK010000106.1"/>
</dbReference>
<keyword evidence="4" id="KW-1185">Reference proteome</keyword>
<dbReference type="InterPro" id="IPR035897">
    <property type="entry name" value="Toll_tir_struct_dom_sf"/>
</dbReference>
<keyword evidence="1" id="KW-0472">Membrane</keyword>
<evidence type="ECO:0000313" key="3">
    <source>
        <dbReference type="EMBL" id="OYD53085.1"/>
    </source>
</evidence>
<dbReference type="PROSITE" id="PS50104">
    <property type="entry name" value="TIR"/>
    <property type="match status" value="1"/>
</dbReference>
<gene>
    <name evidence="3" type="ORF">CGK74_14680</name>
</gene>
<dbReference type="OrthoDB" id="574237at2"/>
<accession>A0A235EXD8</accession>
<dbReference type="EMBL" id="NOIH01000018">
    <property type="protein sequence ID" value="OYD53085.1"/>
    <property type="molecule type" value="Genomic_DNA"/>
</dbReference>
<dbReference type="SUPFAM" id="SSF52200">
    <property type="entry name" value="Toll/Interleukin receptor TIR domain"/>
    <property type="match status" value="1"/>
</dbReference>
<evidence type="ECO:0000313" key="4">
    <source>
        <dbReference type="Proteomes" id="UP000215181"/>
    </source>
</evidence>
<dbReference type="AlphaFoldDB" id="A0A235EXD8"/>
<dbReference type="Gene3D" id="3.40.50.10140">
    <property type="entry name" value="Toll/interleukin-1 receptor homology (TIR) domain"/>
    <property type="match status" value="1"/>
</dbReference>
<evidence type="ECO:0000259" key="2">
    <source>
        <dbReference type="PROSITE" id="PS50104"/>
    </source>
</evidence>
<reference evidence="3 4" key="1">
    <citation type="submission" date="2017-07" db="EMBL/GenBank/DDBJ databases">
        <title>Thauera sp. KNDSS-Mac4 genome sequence and assembly.</title>
        <authorList>
            <person name="Mayilraj S."/>
        </authorList>
    </citation>
    <scope>NUCLEOTIDE SEQUENCE [LARGE SCALE GENOMIC DNA]</scope>
    <source>
        <strain evidence="3 4">KNDSS-Mac4</strain>
    </source>
</reference>
<dbReference type="Proteomes" id="UP000215181">
    <property type="component" value="Unassembled WGS sequence"/>
</dbReference>
<organism evidence="3 4">
    <name type="scientific">Thauera propionica</name>
    <dbReference type="NCBI Taxonomy" id="2019431"/>
    <lineage>
        <taxon>Bacteria</taxon>
        <taxon>Pseudomonadati</taxon>
        <taxon>Pseudomonadota</taxon>
        <taxon>Betaproteobacteria</taxon>
        <taxon>Rhodocyclales</taxon>
        <taxon>Zoogloeaceae</taxon>
        <taxon>Thauera</taxon>
    </lineage>
</organism>
<keyword evidence="1" id="KW-0812">Transmembrane</keyword>
<dbReference type="InterPro" id="IPR000157">
    <property type="entry name" value="TIR_dom"/>
</dbReference>
<dbReference type="GO" id="GO:0007165">
    <property type="term" value="P:signal transduction"/>
    <property type="evidence" value="ECO:0007669"/>
    <property type="project" value="InterPro"/>
</dbReference>
<name>A0A235EXD8_9RHOO</name>
<keyword evidence="1" id="KW-1133">Transmembrane helix</keyword>
<protein>
    <recommendedName>
        <fullName evidence="2">TIR domain-containing protein</fullName>
    </recommendedName>
</protein>